<feature type="chain" id="PRO_5010409767" description="Outer membrane protein beta-barrel domain-containing protein" evidence="1">
    <location>
        <begin position="23"/>
        <end position="158"/>
    </location>
</feature>
<dbReference type="EMBL" id="JRAK01000103">
    <property type="protein sequence ID" value="KGN86675.1"/>
    <property type="molecule type" value="Genomic_DNA"/>
</dbReference>
<dbReference type="AlphaFoldDB" id="A0A099WSP9"/>
<dbReference type="GeneID" id="57239362"/>
<organism evidence="3 5">
    <name type="scientific">Porphyromonas gulae</name>
    <dbReference type="NCBI Taxonomy" id="111105"/>
    <lineage>
        <taxon>Bacteria</taxon>
        <taxon>Pseudomonadati</taxon>
        <taxon>Bacteroidota</taxon>
        <taxon>Bacteroidia</taxon>
        <taxon>Bacteroidales</taxon>
        <taxon>Porphyromonadaceae</taxon>
        <taxon>Porphyromonas</taxon>
    </lineage>
</organism>
<evidence type="ECO:0000256" key="1">
    <source>
        <dbReference type="SAM" id="SignalP"/>
    </source>
</evidence>
<keyword evidence="1" id="KW-0732">Signal</keyword>
<dbReference type="RefSeq" id="WP_018965711.1">
    <property type="nucleotide sequence ID" value="NZ_CALUCC010000462.1"/>
</dbReference>
<sequence length="158" mass="16766">MKKVIFSLAIILAGIFSMNAQSAIRKGDVSLNVGMGIGSHHGSAAFMPTVDLETGIISGLARGKGAITVGGRLGYYGTEHDFSAIILATKLDFHYQLASAVDGYLGQTLGGYFGNDTGFVYGIHLGARFFVQRDFALFSEVSAGWATPYVMVGVSFRL</sequence>
<dbReference type="Proteomes" id="UP000030130">
    <property type="component" value="Unassembled WGS sequence"/>
</dbReference>
<dbReference type="OrthoDB" id="1118003at2"/>
<comment type="caution">
    <text evidence="3">The sequence shown here is derived from an EMBL/GenBank/DDBJ whole genome shotgun (WGS) entry which is preliminary data.</text>
</comment>
<evidence type="ECO:0000313" key="5">
    <source>
        <dbReference type="Proteomes" id="UP000030146"/>
    </source>
</evidence>
<dbReference type="EMBL" id="JRAI01000079">
    <property type="protein sequence ID" value="KGN84122.1"/>
    <property type="molecule type" value="Genomic_DNA"/>
</dbReference>
<keyword evidence="5" id="KW-1185">Reference proteome</keyword>
<reference evidence="3 5" key="2">
    <citation type="submission" date="2014-08" db="EMBL/GenBank/DDBJ databases">
        <title>Porphyromonas gulae strain:COT-052_OH3439 Genome sequencing.</title>
        <authorList>
            <person name="Wallis C."/>
            <person name="Deusch O."/>
            <person name="O'Flynn C."/>
            <person name="Davis I."/>
            <person name="Jospin G."/>
            <person name="Darling A.E."/>
            <person name="Coil D.A."/>
            <person name="Alexiev A."/>
            <person name="Horsfall A."/>
            <person name="Kirkwood N."/>
            <person name="Harris S."/>
            <person name="Eisen J.A."/>
        </authorList>
    </citation>
    <scope>NUCLEOTIDE SEQUENCE [LARGE SCALE GENOMIC DNA]</scope>
    <source>
        <strain evidence="5">COT-052 OH3439</strain>
        <strain evidence="3">COT-052_OH3439</strain>
    </source>
</reference>
<dbReference type="STRING" id="111105.HR09_06870"/>
<accession>A0A099WSP9</accession>
<evidence type="ECO:0000313" key="3">
    <source>
        <dbReference type="EMBL" id="KGN86675.1"/>
    </source>
</evidence>
<protein>
    <recommendedName>
        <fullName evidence="6">Outer membrane protein beta-barrel domain-containing protein</fullName>
    </recommendedName>
</protein>
<feature type="signal peptide" evidence="1">
    <location>
        <begin position="1"/>
        <end position="22"/>
    </location>
</feature>
<evidence type="ECO:0000313" key="4">
    <source>
        <dbReference type="Proteomes" id="UP000030130"/>
    </source>
</evidence>
<proteinExistence type="predicted"/>
<gene>
    <name evidence="2" type="ORF">HR08_09665</name>
    <name evidence="3" type="ORF">HR15_07750</name>
</gene>
<reference evidence="2 4" key="1">
    <citation type="submission" date="2014-08" db="EMBL/GenBank/DDBJ databases">
        <title>Porphyromonas gulae strain:COT-052_OH1451 Genome sequencing.</title>
        <authorList>
            <person name="Wallis C."/>
            <person name="Deusch O."/>
            <person name="O'Flynn C."/>
            <person name="Davis I."/>
            <person name="Jospin G."/>
            <person name="Darling A.E."/>
            <person name="Coil D.A."/>
            <person name="Alexiev A."/>
            <person name="Horsfall A."/>
            <person name="Kirkwood N."/>
            <person name="Harris S."/>
            <person name="Eisen J.A."/>
        </authorList>
    </citation>
    <scope>NUCLEOTIDE SEQUENCE [LARGE SCALE GENOMIC DNA]</scope>
    <source>
        <strain evidence="4">COT-052 OH1451</strain>
        <strain evidence="2">COT-052_OH1451</strain>
    </source>
</reference>
<evidence type="ECO:0008006" key="6">
    <source>
        <dbReference type="Google" id="ProtNLM"/>
    </source>
</evidence>
<name>A0A099WSP9_9PORP</name>
<dbReference type="Proteomes" id="UP000030146">
    <property type="component" value="Unassembled WGS sequence"/>
</dbReference>
<evidence type="ECO:0000313" key="2">
    <source>
        <dbReference type="EMBL" id="KGN84122.1"/>
    </source>
</evidence>